<keyword evidence="4" id="KW-1185">Reference proteome</keyword>
<dbReference type="InterPro" id="IPR036249">
    <property type="entry name" value="Thioredoxin-like_sf"/>
</dbReference>
<proteinExistence type="predicted"/>
<dbReference type="PANTHER" id="PTHR45669:SF12">
    <property type="entry name" value="EMB|CAB85507.1"/>
    <property type="match status" value="1"/>
</dbReference>
<evidence type="ECO:0000313" key="3">
    <source>
        <dbReference type="EMBL" id="KAK9153663.1"/>
    </source>
</evidence>
<accession>A0AAP0KKY2</accession>
<name>A0AAP0KKY2_9MAGN</name>
<dbReference type="CDD" id="cd03031">
    <property type="entry name" value="GRX_GRX_like"/>
    <property type="match status" value="1"/>
</dbReference>
<evidence type="ECO:0000256" key="1">
    <source>
        <dbReference type="SAM" id="MobiDB-lite"/>
    </source>
</evidence>
<organism evidence="3 4">
    <name type="scientific">Stephania japonica</name>
    <dbReference type="NCBI Taxonomy" id="461633"/>
    <lineage>
        <taxon>Eukaryota</taxon>
        <taxon>Viridiplantae</taxon>
        <taxon>Streptophyta</taxon>
        <taxon>Embryophyta</taxon>
        <taxon>Tracheophyta</taxon>
        <taxon>Spermatophyta</taxon>
        <taxon>Magnoliopsida</taxon>
        <taxon>Ranunculales</taxon>
        <taxon>Menispermaceae</taxon>
        <taxon>Menispermoideae</taxon>
        <taxon>Cissampelideae</taxon>
        <taxon>Stephania</taxon>
    </lineage>
</organism>
<evidence type="ECO:0000259" key="2">
    <source>
        <dbReference type="Pfam" id="PF00462"/>
    </source>
</evidence>
<dbReference type="EMBL" id="JBBNAE010000001">
    <property type="protein sequence ID" value="KAK9153663.1"/>
    <property type="molecule type" value="Genomic_DNA"/>
</dbReference>
<comment type="caution">
    <text evidence="3">The sequence shown here is derived from an EMBL/GenBank/DDBJ whole genome shotgun (WGS) entry which is preliminary data.</text>
</comment>
<feature type="region of interest" description="Disordered" evidence="1">
    <location>
        <begin position="91"/>
        <end position="111"/>
    </location>
</feature>
<reference evidence="3 4" key="1">
    <citation type="submission" date="2024-01" db="EMBL/GenBank/DDBJ databases">
        <title>Genome assemblies of Stephania.</title>
        <authorList>
            <person name="Yang L."/>
        </authorList>
    </citation>
    <scope>NUCLEOTIDE SEQUENCE [LARGE SCALE GENOMIC DNA]</scope>
    <source>
        <strain evidence="3">QJT</strain>
        <tissue evidence="3">Leaf</tissue>
    </source>
</reference>
<dbReference type="AlphaFoldDB" id="A0AAP0KKY2"/>
<dbReference type="PANTHER" id="PTHR45669">
    <property type="entry name" value="GLUTAREDOXIN DOMAIN-CONTAINING CYSTEINE-RICH PROTEIN CG12206-RELATED"/>
    <property type="match status" value="1"/>
</dbReference>
<dbReference type="Proteomes" id="UP001417504">
    <property type="component" value="Unassembled WGS sequence"/>
</dbReference>
<dbReference type="Pfam" id="PF00462">
    <property type="entry name" value="Glutaredoxin"/>
    <property type="match status" value="1"/>
</dbReference>
<gene>
    <name evidence="3" type="ORF">Sjap_001143</name>
</gene>
<dbReference type="PROSITE" id="PS51354">
    <property type="entry name" value="GLUTAREDOXIN_2"/>
    <property type="match status" value="1"/>
</dbReference>
<evidence type="ECO:0000313" key="4">
    <source>
        <dbReference type="Proteomes" id="UP001417504"/>
    </source>
</evidence>
<feature type="domain" description="Glutaredoxin" evidence="2">
    <location>
        <begin position="249"/>
        <end position="316"/>
    </location>
</feature>
<sequence>MGCVSSKLFKKEFERDSATAREIGSRNHVVSLTSTTYGALNLDVDIVEPVMAEPTKKRLMSPPRLSAEKIVEELEIINAWELMKDLEEGDDGEVGSFASPPKKRRSPNRGQVPKLEIEKRCVVDSPKKPRRFLGTKENKINWKRFEPSPSPKQVLKPLNSVRTAPALSLKSVTTPKDLKSKSFRMGSRRSLSPMFDPELIETIERELKEEKENIKKGVSPRPRSLRSQESDSMLKLFEKRCPPGGENAVVIYTTTLRGIRKTFEDCNAVRSIVESYHIQVVERDVSMHSGFREELRGLMGKKDARVPLVFVKGRLIGGADEVVKMEEEGQLGMILRGIPTAMGGCAGCGGMRFVVCIGCNGSCKVMDEVQRKMVRCGECNENGLIQCPLCCLQTL</sequence>
<dbReference type="SUPFAM" id="SSF52833">
    <property type="entry name" value="Thioredoxin-like"/>
    <property type="match status" value="1"/>
</dbReference>
<protein>
    <recommendedName>
        <fullName evidence="2">Glutaredoxin domain-containing protein</fullName>
    </recommendedName>
</protein>
<dbReference type="Gene3D" id="3.40.30.10">
    <property type="entry name" value="Glutaredoxin"/>
    <property type="match status" value="1"/>
</dbReference>
<dbReference type="InterPro" id="IPR002109">
    <property type="entry name" value="Glutaredoxin"/>
</dbReference>
<dbReference type="Pfam" id="PF23733">
    <property type="entry name" value="GRXCR1-2_C"/>
    <property type="match status" value="1"/>
</dbReference>